<keyword evidence="1" id="KW-1133">Transmembrane helix</keyword>
<evidence type="ECO:0000259" key="2">
    <source>
        <dbReference type="Pfam" id="PF14317"/>
    </source>
</evidence>
<dbReference type="InterPro" id="IPR025588">
    <property type="entry name" value="YcxB-like_C"/>
</dbReference>
<protein>
    <submittedName>
        <fullName evidence="3">YcxB family protein</fullName>
    </submittedName>
</protein>
<keyword evidence="1" id="KW-0472">Membrane</keyword>
<dbReference type="AlphaFoldDB" id="A0A5B8UE31"/>
<evidence type="ECO:0000313" key="3">
    <source>
        <dbReference type="EMBL" id="QEC54927.1"/>
    </source>
</evidence>
<keyword evidence="1" id="KW-0812">Transmembrane</keyword>
<accession>A0A5B8UE31</accession>
<dbReference type="Proteomes" id="UP000321204">
    <property type="component" value="Chromosome"/>
</dbReference>
<organism evidence="3 4">
    <name type="scientific">Flavisolibacter ginsenosidimutans</name>
    <dbReference type="NCBI Taxonomy" id="661481"/>
    <lineage>
        <taxon>Bacteria</taxon>
        <taxon>Pseudomonadati</taxon>
        <taxon>Bacteroidota</taxon>
        <taxon>Chitinophagia</taxon>
        <taxon>Chitinophagales</taxon>
        <taxon>Chitinophagaceae</taxon>
        <taxon>Flavisolibacter</taxon>
    </lineage>
</organism>
<dbReference type="KEGG" id="fgg:FSB75_03090"/>
<feature type="domain" description="YcxB-like C-terminal" evidence="2">
    <location>
        <begin position="65"/>
        <end position="125"/>
    </location>
</feature>
<dbReference type="Pfam" id="PF14317">
    <property type="entry name" value="YcxB"/>
    <property type="match status" value="1"/>
</dbReference>
<feature type="transmembrane region" description="Helical" evidence="1">
    <location>
        <begin position="26"/>
        <end position="47"/>
    </location>
</feature>
<reference evidence="3 4" key="1">
    <citation type="journal article" date="2015" name="Int. J. Syst. Evol. Microbiol.">
        <title>Flavisolibacter ginsenosidimutans sp. nov., with ginsenoside-converting activity isolated from soil used for cultivating ginseng.</title>
        <authorList>
            <person name="Zhao Y."/>
            <person name="Liu Q."/>
            <person name="Kang M.S."/>
            <person name="Jin F."/>
            <person name="Yu H."/>
            <person name="Im W.T."/>
        </authorList>
    </citation>
    <scope>NUCLEOTIDE SEQUENCE [LARGE SCALE GENOMIC DNA]</scope>
    <source>
        <strain evidence="3 4">Gsoil 636</strain>
    </source>
</reference>
<dbReference type="RefSeq" id="WP_146782594.1">
    <property type="nucleotide sequence ID" value="NZ_CP042433.1"/>
</dbReference>
<dbReference type="OrthoDB" id="794779at2"/>
<evidence type="ECO:0000256" key="1">
    <source>
        <dbReference type="SAM" id="Phobius"/>
    </source>
</evidence>
<name>A0A5B8UE31_9BACT</name>
<keyword evidence="4" id="KW-1185">Reference proteome</keyword>
<sequence length="134" mass="15622">MFSILAVLLLIYSAIAQFIDIGEVTLATILAPTVVLFVIPLITYFAAKRNYRTAARMNEVIEYNFTRDFLDVKGESFSSQLGWNKFYKITKTKNWLLVWQNNRSANIIPMRDVWESQLEELKEILQKNKVKNNL</sequence>
<gene>
    <name evidence="3" type="ORF">FSB75_03090</name>
</gene>
<dbReference type="EMBL" id="CP042433">
    <property type="protein sequence ID" value="QEC54927.1"/>
    <property type="molecule type" value="Genomic_DNA"/>
</dbReference>
<evidence type="ECO:0000313" key="4">
    <source>
        <dbReference type="Proteomes" id="UP000321204"/>
    </source>
</evidence>
<proteinExistence type="predicted"/>